<proteinExistence type="predicted"/>
<dbReference type="Proteomes" id="UP001165065">
    <property type="component" value="Unassembled WGS sequence"/>
</dbReference>
<organism evidence="2 3">
    <name type="scientific">Triparma columacea</name>
    <dbReference type="NCBI Taxonomy" id="722753"/>
    <lineage>
        <taxon>Eukaryota</taxon>
        <taxon>Sar</taxon>
        <taxon>Stramenopiles</taxon>
        <taxon>Ochrophyta</taxon>
        <taxon>Bolidophyceae</taxon>
        <taxon>Parmales</taxon>
        <taxon>Triparmaceae</taxon>
        <taxon>Triparma</taxon>
    </lineage>
</organism>
<dbReference type="EMBL" id="BRYA01001108">
    <property type="protein sequence ID" value="GMI39093.1"/>
    <property type="molecule type" value="Genomic_DNA"/>
</dbReference>
<gene>
    <name evidence="2" type="ORF">TrCOL_g1988</name>
</gene>
<keyword evidence="3" id="KW-1185">Reference proteome</keyword>
<dbReference type="AlphaFoldDB" id="A0A9W7L912"/>
<feature type="region of interest" description="Disordered" evidence="1">
    <location>
        <begin position="37"/>
        <end position="56"/>
    </location>
</feature>
<sequence length="110" mass="12749">MPILHYYYSFPSTISRVDIHRACGRMPAAQFLIRKGRTQVKDESSKKAQSTNREQKTTEVCRRLILGSNEHGVGNRITHLDSIHRDHVHSSGESRLGSTLSCDYWKRHEW</sequence>
<comment type="caution">
    <text evidence="2">The sequence shown here is derived from an EMBL/GenBank/DDBJ whole genome shotgun (WGS) entry which is preliminary data.</text>
</comment>
<protein>
    <submittedName>
        <fullName evidence="2">Uncharacterized protein</fullName>
    </submittedName>
</protein>
<evidence type="ECO:0000313" key="2">
    <source>
        <dbReference type="EMBL" id="GMI39093.1"/>
    </source>
</evidence>
<accession>A0A9W7L912</accession>
<name>A0A9W7L912_9STRA</name>
<evidence type="ECO:0000256" key="1">
    <source>
        <dbReference type="SAM" id="MobiDB-lite"/>
    </source>
</evidence>
<evidence type="ECO:0000313" key="3">
    <source>
        <dbReference type="Proteomes" id="UP001165065"/>
    </source>
</evidence>
<reference evidence="3" key="1">
    <citation type="journal article" date="2023" name="Commun. Biol.">
        <title>Genome analysis of Parmales, the sister group of diatoms, reveals the evolutionary specialization of diatoms from phago-mixotrophs to photoautotrophs.</title>
        <authorList>
            <person name="Ban H."/>
            <person name="Sato S."/>
            <person name="Yoshikawa S."/>
            <person name="Yamada K."/>
            <person name="Nakamura Y."/>
            <person name="Ichinomiya M."/>
            <person name="Sato N."/>
            <person name="Blanc-Mathieu R."/>
            <person name="Endo H."/>
            <person name="Kuwata A."/>
            <person name="Ogata H."/>
        </authorList>
    </citation>
    <scope>NUCLEOTIDE SEQUENCE [LARGE SCALE GENOMIC DNA]</scope>
</reference>